<dbReference type="Pfam" id="PF13289">
    <property type="entry name" value="SIR2_2"/>
    <property type="match status" value="1"/>
</dbReference>
<reference evidence="1 2" key="1">
    <citation type="submission" date="2020-08" db="EMBL/GenBank/DDBJ databases">
        <title>Genomic Encyclopedia of Type Strains, Phase III (KMG-III): the genomes of soil and plant-associated and newly described type strains.</title>
        <authorList>
            <person name="Whitman W."/>
        </authorList>
    </citation>
    <scope>NUCLEOTIDE SEQUENCE [LARGE SCALE GENOMIC DNA]</scope>
    <source>
        <strain evidence="1 2">CECT 8075</strain>
    </source>
</reference>
<keyword evidence="2" id="KW-1185">Reference proteome</keyword>
<dbReference type="EMBL" id="JACHXU010000003">
    <property type="protein sequence ID" value="MBB3205521.1"/>
    <property type="molecule type" value="Genomic_DNA"/>
</dbReference>
<gene>
    <name evidence="1" type="ORF">FHS27_001321</name>
</gene>
<proteinExistence type="predicted"/>
<comment type="caution">
    <text evidence="1">The sequence shown here is derived from an EMBL/GenBank/DDBJ whole genome shotgun (WGS) entry which is preliminary data.</text>
</comment>
<evidence type="ECO:0008006" key="3">
    <source>
        <dbReference type="Google" id="ProtNLM"/>
    </source>
</evidence>
<protein>
    <recommendedName>
        <fullName evidence="3">SIR2-like domain-containing protein</fullName>
    </recommendedName>
</protein>
<accession>A0A7W5H568</accession>
<sequence length="561" mass="62761">MMWFLGAGASAASNIPTAWDMIWDFKRSIYCSANRVPISACDNVADPSTKRRIQDFCDSLPDSPKEDSTEEYSHYFKKAHPKESIRRKYIERLVSNGVPSFGYLSLASLMKLGDAPIIWTTNFDRMLEDAVARVYGSTSKLTVASRGSNVDPNRALAESNFPLYVKLHGDFQSQDLNNTEEELLSQDENMMHCMSTATRSRGMVVVGYSGRDKSVMDGFRASLHAGKGFPNGLFWIHRPGREPLPEVTSFISEANAAGVDANIVLADTFDEFTSDVLGQMPNVPQETKDLLEQRPRRISNHRPGTVNGSWPVIRTNAFPVIKFPSVCRKVVCEIGGYSEIREAVETAGVDVLCGRNRSGVLAFGEDDDIRAAFGGHSISEFSLHNIEPRKLRGGQSAEFGLLYDAIGKALVRQCPLDFADTKAKRTLVVRSGMVNDAVFDLLRKETRALAGQVPGTPYKFREAIRLRLDYQRDRLWLLIEPTVRVMGDLSLADRQMAKDFIRDRLARRYNDRWNALLDAWAFILFGKNKTCEFASYDCSSGVDACFEISRTSGFSWRGGVR</sequence>
<dbReference type="Gene3D" id="3.40.50.1220">
    <property type="entry name" value="TPP-binding domain"/>
    <property type="match status" value="1"/>
</dbReference>
<evidence type="ECO:0000313" key="2">
    <source>
        <dbReference type="Proteomes" id="UP000536179"/>
    </source>
</evidence>
<dbReference type="RefSeq" id="WP_184303176.1">
    <property type="nucleotide sequence ID" value="NZ_JACHXU010000003.1"/>
</dbReference>
<name>A0A7W5H568_9BACT</name>
<dbReference type="SUPFAM" id="SSF52467">
    <property type="entry name" value="DHS-like NAD/FAD-binding domain"/>
    <property type="match status" value="1"/>
</dbReference>
<dbReference type="InterPro" id="IPR029035">
    <property type="entry name" value="DHS-like_NAD/FAD-binding_dom"/>
</dbReference>
<organism evidence="1 2">
    <name type="scientific">Aporhodopirellula rubra</name>
    <dbReference type="NCBI Taxonomy" id="980271"/>
    <lineage>
        <taxon>Bacteria</taxon>
        <taxon>Pseudomonadati</taxon>
        <taxon>Planctomycetota</taxon>
        <taxon>Planctomycetia</taxon>
        <taxon>Pirellulales</taxon>
        <taxon>Pirellulaceae</taxon>
        <taxon>Aporhodopirellula</taxon>
    </lineage>
</organism>
<evidence type="ECO:0000313" key="1">
    <source>
        <dbReference type="EMBL" id="MBB3205521.1"/>
    </source>
</evidence>
<dbReference type="AlphaFoldDB" id="A0A7W5H568"/>
<dbReference type="Proteomes" id="UP000536179">
    <property type="component" value="Unassembled WGS sequence"/>
</dbReference>